<comment type="caution">
    <text evidence="5">The sequence shown here is derived from an EMBL/GenBank/DDBJ whole genome shotgun (WGS) entry which is preliminary data.</text>
</comment>
<feature type="domain" description="NB-ARC" evidence="3">
    <location>
        <begin position="174"/>
        <end position="320"/>
    </location>
</feature>
<dbReference type="InterPro" id="IPR032675">
    <property type="entry name" value="LRR_dom_sf"/>
</dbReference>
<dbReference type="InterPro" id="IPR055414">
    <property type="entry name" value="LRR_R13L4/SHOC2-like"/>
</dbReference>
<organism evidence="5 6">
    <name type="scientific">Eucalyptus globulus</name>
    <name type="common">Tasmanian blue gum</name>
    <dbReference type="NCBI Taxonomy" id="34317"/>
    <lineage>
        <taxon>Eukaryota</taxon>
        <taxon>Viridiplantae</taxon>
        <taxon>Streptophyta</taxon>
        <taxon>Embryophyta</taxon>
        <taxon>Tracheophyta</taxon>
        <taxon>Spermatophyta</taxon>
        <taxon>Magnoliopsida</taxon>
        <taxon>eudicotyledons</taxon>
        <taxon>Gunneridae</taxon>
        <taxon>Pentapetalae</taxon>
        <taxon>rosids</taxon>
        <taxon>malvids</taxon>
        <taxon>Myrtales</taxon>
        <taxon>Myrtaceae</taxon>
        <taxon>Myrtoideae</taxon>
        <taxon>Eucalypteae</taxon>
        <taxon>Eucalyptus</taxon>
    </lineage>
</organism>
<dbReference type="Gene3D" id="3.80.10.10">
    <property type="entry name" value="Ribonuclease Inhibitor"/>
    <property type="match status" value="1"/>
</dbReference>
<dbReference type="Pfam" id="PF23598">
    <property type="entry name" value="LRR_14"/>
    <property type="match status" value="1"/>
</dbReference>
<evidence type="ECO:0000256" key="1">
    <source>
        <dbReference type="ARBA" id="ARBA00022737"/>
    </source>
</evidence>
<dbReference type="Gene3D" id="1.10.10.10">
    <property type="entry name" value="Winged helix-like DNA-binding domain superfamily/Winged helix DNA-binding domain"/>
    <property type="match status" value="1"/>
</dbReference>
<dbReference type="Pfam" id="PF00931">
    <property type="entry name" value="NB-ARC"/>
    <property type="match status" value="1"/>
</dbReference>
<dbReference type="InterPro" id="IPR036388">
    <property type="entry name" value="WH-like_DNA-bd_sf"/>
</dbReference>
<keyword evidence="1" id="KW-0677">Repeat</keyword>
<dbReference type="Proteomes" id="UP001634007">
    <property type="component" value="Unassembled WGS sequence"/>
</dbReference>
<accession>A0ABD3K9B8</accession>
<evidence type="ECO:0000256" key="2">
    <source>
        <dbReference type="ARBA" id="ARBA00022821"/>
    </source>
</evidence>
<dbReference type="PRINTS" id="PR00364">
    <property type="entry name" value="DISEASERSIST"/>
</dbReference>
<evidence type="ECO:0000259" key="3">
    <source>
        <dbReference type="Pfam" id="PF00931"/>
    </source>
</evidence>
<dbReference type="PANTHER" id="PTHR23155">
    <property type="entry name" value="DISEASE RESISTANCE PROTEIN RP"/>
    <property type="match status" value="1"/>
</dbReference>
<sequence>MAAEVPAFLLKQKLQNLRDDETIIYPRLKHKINSSIVALQQLLSSSDGTDVTNSMALPFIYSAEDVVDKYLLKRMQQRRKDFLKTHHLFQYLAPLWSQKDLGKGLNKFLNDLKALPSHSSEKNNQESRVLGKTQEKDRCLVNTGRFRRWDSVAHLLDKDSNIVGRVSDMAQMVYQLMGPQEEEALRVVSVVGPGGSGKTTMVRRVYNRVDMKRHFDCCAWVCVPRELLLNDVDHMNDDVLSDMLFKELINRRYLIVLDNVWDAEAWHRLTIPFPDSKKGSRVILISRDDKVVKLADPWNLPMHICRLTNENRWELLLKQMKEQEGGLTEHKDEIMAKLCHGSPLGILLLGGILLNTEPSEWSRKIDKFPSSCEDESALPDILALSYQELPPELRACFLYMGIFPIASEVSVRRLLWLWISEVGTEDLAEFYFQTLVNRNLIEVTEWKLDGCPKMCRMLGVIHEFFFPRSVDSGLFHVRENSSFRMCKPPENYKIRRLVEYSRIKNSLDSFHDHRLRSYVSFISASRGMANREIGMFLKNVINKGGFGLLKVLDLEGVYKPMLPKSMCNLLLLRFLSLRSTVLDSIPSAIGNLPCLETLDLKHTNVTTIPSSIWKAKNLRHLYMNGVRIDAFSRKASKGSLTNLLSLRGLYVGDKKAVVNRLDRLVNLQKLGLTCHGNSLKAVAKWIEQLSNLQSLKLRSTEKFGEPSNLEVISMAQYRNLCNLYLLGSLPIPANQLSGVLPSCLRKLTLSMLNLEEDPMPVLGQLHDLSFLRLFANSYVGPQMTCVSGGFPKLRMLKLWMLGKLEHWTVQEGAMPLLQELEIRRCIQLNSLDGLEHLRSLKEVVLTDMLQGFVEKLGRSSSDKVFVTVNEWKFSRHQGK</sequence>
<dbReference type="Gene3D" id="3.40.50.300">
    <property type="entry name" value="P-loop containing nucleotide triphosphate hydrolases"/>
    <property type="match status" value="1"/>
</dbReference>
<evidence type="ECO:0000313" key="5">
    <source>
        <dbReference type="EMBL" id="KAL3735204.1"/>
    </source>
</evidence>
<dbReference type="PANTHER" id="PTHR23155:SF955">
    <property type="entry name" value="AAA+ ATPASE DOMAIN-CONTAINING PROTEIN"/>
    <property type="match status" value="1"/>
</dbReference>
<evidence type="ECO:0000259" key="4">
    <source>
        <dbReference type="Pfam" id="PF23598"/>
    </source>
</evidence>
<feature type="domain" description="Disease resistance R13L4/SHOC-2-like LRR" evidence="4">
    <location>
        <begin position="545"/>
        <end position="845"/>
    </location>
</feature>
<dbReference type="EMBL" id="JBJKBG010000006">
    <property type="protein sequence ID" value="KAL3735204.1"/>
    <property type="molecule type" value="Genomic_DNA"/>
</dbReference>
<dbReference type="SUPFAM" id="SSF52058">
    <property type="entry name" value="L domain-like"/>
    <property type="match status" value="1"/>
</dbReference>
<reference evidence="5 6" key="1">
    <citation type="submission" date="2024-11" db="EMBL/GenBank/DDBJ databases">
        <title>Chromosome-level genome assembly of Eucalyptus globulus Labill. provides insights into its genome evolution.</title>
        <authorList>
            <person name="Li X."/>
        </authorList>
    </citation>
    <scope>NUCLEOTIDE SEQUENCE [LARGE SCALE GENOMIC DNA]</scope>
    <source>
        <strain evidence="5">CL2024</strain>
        <tissue evidence="5">Fresh tender leaves</tissue>
    </source>
</reference>
<dbReference type="SUPFAM" id="SSF52540">
    <property type="entry name" value="P-loop containing nucleoside triphosphate hydrolases"/>
    <property type="match status" value="1"/>
</dbReference>
<dbReference type="InterPro" id="IPR044974">
    <property type="entry name" value="Disease_R_plants"/>
</dbReference>
<keyword evidence="2" id="KW-0611">Plant defense</keyword>
<protein>
    <recommendedName>
        <fullName evidence="7">NB-ARC domain-containing protein</fullName>
    </recommendedName>
</protein>
<dbReference type="InterPro" id="IPR027417">
    <property type="entry name" value="P-loop_NTPase"/>
</dbReference>
<proteinExistence type="predicted"/>
<dbReference type="GO" id="GO:0006952">
    <property type="term" value="P:defense response"/>
    <property type="evidence" value="ECO:0007669"/>
    <property type="project" value="UniProtKB-KW"/>
</dbReference>
<dbReference type="InterPro" id="IPR002182">
    <property type="entry name" value="NB-ARC"/>
</dbReference>
<dbReference type="Gene3D" id="1.10.8.430">
    <property type="entry name" value="Helical domain of apoptotic protease-activating factors"/>
    <property type="match status" value="1"/>
</dbReference>
<dbReference type="GO" id="GO:0051707">
    <property type="term" value="P:response to other organism"/>
    <property type="evidence" value="ECO:0007669"/>
    <property type="project" value="UniProtKB-ARBA"/>
</dbReference>
<keyword evidence="6" id="KW-1185">Reference proteome</keyword>
<dbReference type="AlphaFoldDB" id="A0ABD3K9B8"/>
<evidence type="ECO:0000313" key="6">
    <source>
        <dbReference type="Proteomes" id="UP001634007"/>
    </source>
</evidence>
<evidence type="ECO:0008006" key="7">
    <source>
        <dbReference type="Google" id="ProtNLM"/>
    </source>
</evidence>
<name>A0ABD3K9B8_EUCGL</name>
<dbReference type="InterPro" id="IPR042197">
    <property type="entry name" value="Apaf_helical"/>
</dbReference>
<gene>
    <name evidence="5" type="ORF">ACJRO7_024355</name>
</gene>